<evidence type="ECO:0000256" key="1">
    <source>
        <dbReference type="SAM" id="MobiDB-lite"/>
    </source>
</evidence>
<evidence type="ECO:0000259" key="2">
    <source>
        <dbReference type="PROSITE" id="PS50878"/>
    </source>
</evidence>
<keyword evidence="4" id="KW-1185">Reference proteome</keyword>
<name>A0AAV8XUF6_9CUCU</name>
<dbReference type="AlphaFoldDB" id="A0AAV8XUF6"/>
<evidence type="ECO:0000313" key="4">
    <source>
        <dbReference type="Proteomes" id="UP001162162"/>
    </source>
</evidence>
<feature type="compositionally biased region" description="Polar residues" evidence="1">
    <location>
        <begin position="1"/>
        <end position="12"/>
    </location>
</feature>
<proteinExistence type="predicted"/>
<protein>
    <recommendedName>
        <fullName evidence="2">Reverse transcriptase domain-containing protein</fullName>
    </recommendedName>
</protein>
<dbReference type="GO" id="GO:0071897">
    <property type="term" value="P:DNA biosynthetic process"/>
    <property type="evidence" value="ECO:0007669"/>
    <property type="project" value="UniProtKB-ARBA"/>
</dbReference>
<feature type="region of interest" description="Disordered" evidence="1">
    <location>
        <begin position="1"/>
        <end position="28"/>
    </location>
</feature>
<comment type="caution">
    <text evidence="3">The sequence shown here is derived from an EMBL/GenBank/DDBJ whole genome shotgun (WGS) entry which is preliminary data.</text>
</comment>
<dbReference type="Pfam" id="PF00078">
    <property type="entry name" value="RVT_1"/>
    <property type="match status" value="1"/>
</dbReference>
<dbReference type="SUPFAM" id="SSF56672">
    <property type="entry name" value="DNA/RNA polymerases"/>
    <property type="match status" value="1"/>
</dbReference>
<reference evidence="3" key="1">
    <citation type="journal article" date="2023" name="Insect Mol. Biol.">
        <title>Genome sequencing provides insights into the evolution of gene families encoding plant cell wall-degrading enzymes in longhorned beetles.</title>
        <authorList>
            <person name="Shin N.R."/>
            <person name="Okamura Y."/>
            <person name="Kirsch R."/>
            <person name="Pauchet Y."/>
        </authorList>
    </citation>
    <scope>NUCLEOTIDE SEQUENCE</scope>
    <source>
        <strain evidence="3">AMC_N1</strain>
    </source>
</reference>
<dbReference type="InterPro" id="IPR043502">
    <property type="entry name" value="DNA/RNA_pol_sf"/>
</dbReference>
<dbReference type="InterPro" id="IPR000477">
    <property type="entry name" value="RT_dom"/>
</dbReference>
<evidence type="ECO:0000313" key="3">
    <source>
        <dbReference type="EMBL" id="KAJ8941514.1"/>
    </source>
</evidence>
<organism evidence="3 4">
    <name type="scientific">Aromia moschata</name>
    <dbReference type="NCBI Taxonomy" id="1265417"/>
    <lineage>
        <taxon>Eukaryota</taxon>
        <taxon>Metazoa</taxon>
        <taxon>Ecdysozoa</taxon>
        <taxon>Arthropoda</taxon>
        <taxon>Hexapoda</taxon>
        <taxon>Insecta</taxon>
        <taxon>Pterygota</taxon>
        <taxon>Neoptera</taxon>
        <taxon>Endopterygota</taxon>
        <taxon>Coleoptera</taxon>
        <taxon>Polyphaga</taxon>
        <taxon>Cucujiformia</taxon>
        <taxon>Chrysomeloidea</taxon>
        <taxon>Cerambycidae</taxon>
        <taxon>Cerambycinae</taxon>
        <taxon>Callichromatini</taxon>
        <taxon>Aromia</taxon>
    </lineage>
</organism>
<gene>
    <name evidence="3" type="ORF">NQ318_001796</name>
</gene>
<dbReference type="Proteomes" id="UP001162162">
    <property type="component" value="Unassembled WGS sequence"/>
</dbReference>
<sequence>MSANSGGQTPATLTDRRSTGGNLANDMEIASPISNTRDAKFGNRKLLFTGNRHTPQHSTIYTQNQQYTHKTPAKRIRPSSPNPLLAATREITAPVTLPRESGGIFKETIYQRNIYPSDIAHVFTWEIINDPHGSDHLPILIKCEFNTHNVIERTHIIWKIEKADWNKYQQYLENTKELEGIREYTKLIEREVWTDRFHEKLSPPWANTKYTSKDGAYDNMVIDILREKLISVGITKRIATNLVSMYINRKVYIKMNDAMIGPRVTSLGLPQGSILSPLLYIIYSSDFNSHLKQSIRTIQFADDICIYIETTSIGQGHSKLSQAMELKINHRYAAVCIGITRKKFQHPANVQLGPYCIPYKSSVKYLGVIVDEKFKWKQHINQIIKKCENTINIMKVFCRSKWEADPNIALLFYSSLVRSVIYYGSIFYGSTTKAQLKKVDIIQNKCLRLSLGILNSTPINVLEAESGEPPLEVRRQFLSDKIVTRLNAKNSQCMTQLHKLTIQVLTLPYWNNKKRHYKWKVTPELHNTQR</sequence>
<dbReference type="PANTHER" id="PTHR33332">
    <property type="entry name" value="REVERSE TRANSCRIPTASE DOMAIN-CONTAINING PROTEIN"/>
    <property type="match status" value="1"/>
</dbReference>
<accession>A0AAV8XUF6</accession>
<feature type="domain" description="Reverse transcriptase" evidence="2">
    <location>
        <begin position="141"/>
        <end position="370"/>
    </location>
</feature>
<dbReference type="EMBL" id="JAPWTK010000364">
    <property type="protein sequence ID" value="KAJ8941514.1"/>
    <property type="molecule type" value="Genomic_DNA"/>
</dbReference>
<dbReference type="PROSITE" id="PS50878">
    <property type="entry name" value="RT_POL"/>
    <property type="match status" value="1"/>
</dbReference>